<reference evidence="3" key="1">
    <citation type="submission" date="2020-05" db="EMBL/GenBank/DDBJ databases">
        <authorList>
            <person name="Chiriac C."/>
            <person name="Salcher M."/>
            <person name="Ghai R."/>
            <person name="Kavagutti S V."/>
        </authorList>
    </citation>
    <scope>NUCLEOTIDE SEQUENCE</scope>
</reference>
<dbReference type="AlphaFoldDB" id="A0A6J6AU28"/>
<dbReference type="EMBL" id="CAEZUY010000018">
    <property type="protein sequence ID" value="CAB4610115.1"/>
    <property type="molecule type" value="Genomic_DNA"/>
</dbReference>
<dbReference type="EMBL" id="CAEZUD010000018">
    <property type="protein sequence ID" value="CAB4587847.1"/>
    <property type="molecule type" value="Genomic_DNA"/>
</dbReference>
<organism evidence="3">
    <name type="scientific">freshwater metagenome</name>
    <dbReference type="NCBI Taxonomy" id="449393"/>
    <lineage>
        <taxon>unclassified sequences</taxon>
        <taxon>metagenomes</taxon>
        <taxon>ecological metagenomes</taxon>
    </lineage>
</organism>
<dbReference type="EMBL" id="CAFBME010000003">
    <property type="protein sequence ID" value="CAB4888213.1"/>
    <property type="molecule type" value="Genomic_DNA"/>
</dbReference>
<evidence type="ECO:0000313" key="4">
    <source>
        <dbReference type="EMBL" id="CAB4587847.1"/>
    </source>
</evidence>
<dbReference type="EMBL" id="CAEZSC010000003">
    <property type="protein sequence ID" value="CAB4529828.1"/>
    <property type="molecule type" value="Genomic_DNA"/>
</dbReference>
<name>A0A6J6AU28_9ZZZZ</name>
<keyword evidence="2" id="KW-1133">Transmembrane helix</keyword>
<keyword evidence="2" id="KW-0472">Membrane</keyword>
<evidence type="ECO:0000313" key="6">
    <source>
        <dbReference type="EMBL" id="CAB4719621.1"/>
    </source>
</evidence>
<proteinExistence type="predicted"/>
<dbReference type="EMBL" id="CAFBNS010000149">
    <property type="protein sequence ID" value="CAB4964563.1"/>
    <property type="molecule type" value="Genomic_DNA"/>
</dbReference>
<dbReference type="EMBL" id="CAEZYL010000016">
    <property type="protein sequence ID" value="CAB4719621.1"/>
    <property type="molecule type" value="Genomic_DNA"/>
</dbReference>
<feature type="transmembrane region" description="Helical" evidence="2">
    <location>
        <begin position="6"/>
        <end position="28"/>
    </location>
</feature>
<evidence type="ECO:0000256" key="2">
    <source>
        <dbReference type="SAM" id="Phobius"/>
    </source>
</evidence>
<keyword evidence="2" id="KW-0812">Transmembrane</keyword>
<dbReference type="EMBL" id="CAFBPI010000001">
    <property type="protein sequence ID" value="CAB5003647.1"/>
    <property type="molecule type" value="Genomic_DNA"/>
</dbReference>
<sequence length="63" mass="6963">MSSSQITLDFSLVILAFLVIGFFIYRLARKGISKKYERSSTGKAHTNPWSALSAGVDPTEKIN</sequence>
<accession>A0A6J6AU28</accession>
<evidence type="ECO:0000313" key="8">
    <source>
        <dbReference type="EMBL" id="CAB4964563.1"/>
    </source>
</evidence>
<evidence type="ECO:0000256" key="1">
    <source>
        <dbReference type="SAM" id="MobiDB-lite"/>
    </source>
</evidence>
<evidence type="ECO:0000313" key="5">
    <source>
        <dbReference type="EMBL" id="CAB4610115.1"/>
    </source>
</evidence>
<evidence type="ECO:0000313" key="7">
    <source>
        <dbReference type="EMBL" id="CAB4888213.1"/>
    </source>
</evidence>
<protein>
    <submittedName>
        <fullName evidence="3">Unannotated protein</fullName>
    </submittedName>
</protein>
<feature type="region of interest" description="Disordered" evidence="1">
    <location>
        <begin position="36"/>
        <end position="63"/>
    </location>
</feature>
<evidence type="ECO:0000313" key="3">
    <source>
        <dbReference type="EMBL" id="CAB4529828.1"/>
    </source>
</evidence>
<feature type="compositionally biased region" description="Polar residues" evidence="1">
    <location>
        <begin position="41"/>
        <end position="50"/>
    </location>
</feature>
<evidence type="ECO:0000313" key="9">
    <source>
        <dbReference type="EMBL" id="CAB5003647.1"/>
    </source>
</evidence>
<gene>
    <name evidence="3" type="ORF">UFOPK1380_00115</name>
    <name evidence="4" type="ORF">UFOPK1778_00490</name>
    <name evidence="5" type="ORF">UFOPK1863_00342</name>
    <name evidence="6" type="ORF">UFOPK2689_00444</name>
    <name evidence="7" type="ORF">UFOPK3555_00107</name>
    <name evidence="8" type="ORF">UFOPK3874_00803</name>
    <name evidence="9" type="ORF">UFOPK4095_00032</name>
</gene>